<proteinExistence type="predicted"/>
<evidence type="ECO:0000313" key="3">
    <source>
        <dbReference type="EMBL" id="SMP61507.1"/>
    </source>
</evidence>
<feature type="domain" description="DUF1990" evidence="2">
    <location>
        <begin position="241"/>
        <end position="402"/>
    </location>
</feature>
<protein>
    <recommendedName>
        <fullName evidence="2">DUF1990 domain-containing protein</fullName>
    </recommendedName>
</protein>
<dbReference type="Proteomes" id="UP001158067">
    <property type="component" value="Unassembled WGS sequence"/>
</dbReference>
<comment type="caution">
    <text evidence="3">The sequence shown here is derived from an EMBL/GenBank/DDBJ whole genome shotgun (WGS) entry which is preliminary data.</text>
</comment>
<dbReference type="EMBL" id="FXUG01000007">
    <property type="protein sequence ID" value="SMP61507.1"/>
    <property type="molecule type" value="Genomic_DNA"/>
</dbReference>
<gene>
    <name evidence="3" type="ORF">SAMN06265222_107109</name>
</gene>
<dbReference type="Pfam" id="PF09348">
    <property type="entry name" value="DUF1990"/>
    <property type="match status" value="1"/>
</dbReference>
<evidence type="ECO:0000313" key="4">
    <source>
        <dbReference type="Proteomes" id="UP001158067"/>
    </source>
</evidence>
<evidence type="ECO:0000256" key="1">
    <source>
        <dbReference type="SAM" id="MobiDB-lite"/>
    </source>
</evidence>
<keyword evidence="4" id="KW-1185">Reference proteome</keyword>
<sequence length="417" mass="46864">MSNPSDAPAQSDSDVALRRYHELLDGLSTTDGLQLPSRGYGKLIHRQYSLEFQCNDTACEVIGAITRDPNRYCNEAMASFEKVSGASDSMAVGDEYLIRISGPWNGPVRVIDLDETSFALATRDGHLEAGFIEFKAADLNEHQCRLTIQSWATSGGPLVWATYSVLRVTKLAQTAMWTEFCTLVAERIGDGSEHDVQVSDSSFSLPKAVSNESEEQSTSQLADLQERGFNYEVESYSPDDPSWRHDSYVTTVGTESPGPPDDAGLFLTAKRIVSEYRFPDPRRVKGKFDQAAPLDGRNMLLDAQFLGIRVQFAVRVVEVIDRQVQRDEATCQEWGYAYRTLDGHWEVGQMTFLVRKNCETGEVLFLINAYSRTGRIPNPFYRFGFWLVGRKVQTNFAKRCLKRLVKLTNDEIAQTRS</sequence>
<accession>A0ABY1QAZ2</accession>
<reference evidence="3 4" key="1">
    <citation type="submission" date="2017-05" db="EMBL/GenBank/DDBJ databases">
        <authorList>
            <person name="Varghese N."/>
            <person name="Submissions S."/>
        </authorList>
    </citation>
    <scope>NUCLEOTIDE SEQUENCE [LARGE SCALE GENOMIC DNA]</scope>
    <source>
        <strain evidence="3 4">DSM 25457</strain>
    </source>
</reference>
<evidence type="ECO:0000259" key="2">
    <source>
        <dbReference type="Pfam" id="PF09348"/>
    </source>
</evidence>
<organism evidence="3 4">
    <name type="scientific">Neorhodopirellula lusitana</name>
    <dbReference type="NCBI Taxonomy" id="445327"/>
    <lineage>
        <taxon>Bacteria</taxon>
        <taxon>Pseudomonadati</taxon>
        <taxon>Planctomycetota</taxon>
        <taxon>Planctomycetia</taxon>
        <taxon>Pirellulales</taxon>
        <taxon>Pirellulaceae</taxon>
        <taxon>Neorhodopirellula</taxon>
    </lineage>
</organism>
<dbReference type="RefSeq" id="WP_283433186.1">
    <property type="nucleotide sequence ID" value="NZ_FXUG01000007.1"/>
</dbReference>
<dbReference type="InterPro" id="IPR018960">
    <property type="entry name" value="DUF1990"/>
</dbReference>
<name>A0ABY1QAZ2_9BACT</name>
<feature type="region of interest" description="Disordered" evidence="1">
    <location>
        <begin position="195"/>
        <end position="221"/>
    </location>
</feature>